<feature type="compositionally biased region" description="Basic and acidic residues" evidence="1">
    <location>
        <begin position="76"/>
        <end position="90"/>
    </location>
</feature>
<feature type="region of interest" description="Disordered" evidence="1">
    <location>
        <begin position="76"/>
        <end position="107"/>
    </location>
</feature>
<evidence type="ECO:0000313" key="3">
    <source>
        <dbReference type="Proteomes" id="UP001234880"/>
    </source>
</evidence>
<feature type="region of interest" description="Disordered" evidence="1">
    <location>
        <begin position="176"/>
        <end position="267"/>
    </location>
</feature>
<dbReference type="Proteomes" id="UP001234880">
    <property type="component" value="Unassembled WGS sequence"/>
</dbReference>
<accession>A0ABT9L0T1</accession>
<sequence>MRAARRAVGFGADRATDRASAFVDNPPILGGRIYHCTPEARICDRAVPCGASAGVADQAGKPKGCVAVVNEERAVSAERGGRPSTADRRQRAPPRGAPGGPGRFGGGLPVVLGEARVGRRWPLCGARGGSGGSAVASLPGSGSLGRVGGLRRGRLPAGAWGRSAVWPCEAGDAWAGAPAGPEKAGVSRRASAGSPRLSSGYPGRGPGEPGVCLGSSASGGGSGKARASSGHPPAAAGGEPGPGRTRAQGRGPSPGSGADYCALHGDA</sequence>
<feature type="compositionally biased region" description="Gly residues" evidence="1">
    <location>
        <begin position="97"/>
        <end position="107"/>
    </location>
</feature>
<feature type="compositionally biased region" description="Low complexity" evidence="1">
    <location>
        <begin position="224"/>
        <end position="237"/>
    </location>
</feature>
<keyword evidence="3" id="KW-1185">Reference proteome</keyword>
<name>A0ABT9L0T1_9ACTN</name>
<organism evidence="2 3">
    <name type="scientific">Streptomyces demainii</name>
    <dbReference type="NCBI Taxonomy" id="588122"/>
    <lineage>
        <taxon>Bacteria</taxon>
        <taxon>Bacillati</taxon>
        <taxon>Actinomycetota</taxon>
        <taxon>Actinomycetes</taxon>
        <taxon>Kitasatosporales</taxon>
        <taxon>Streptomycetaceae</taxon>
        <taxon>Streptomyces</taxon>
    </lineage>
</organism>
<evidence type="ECO:0000256" key="1">
    <source>
        <dbReference type="SAM" id="MobiDB-lite"/>
    </source>
</evidence>
<dbReference type="EMBL" id="JAURUE010000002">
    <property type="protein sequence ID" value="MDP9613342.1"/>
    <property type="molecule type" value="Genomic_DNA"/>
</dbReference>
<proteinExistence type="predicted"/>
<reference evidence="2 3" key="1">
    <citation type="submission" date="2023-07" db="EMBL/GenBank/DDBJ databases">
        <title>Sequencing the genomes of 1000 actinobacteria strains.</title>
        <authorList>
            <person name="Klenk H.-P."/>
        </authorList>
    </citation>
    <scope>NUCLEOTIDE SEQUENCE [LARGE SCALE GENOMIC DNA]</scope>
    <source>
        <strain evidence="2 3">DSM 41600</strain>
    </source>
</reference>
<protein>
    <submittedName>
        <fullName evidence="2">Uncharacterized protein</fullName>
    </submittedName>
</protein>
<evidence type="ECO:0000313" key="2">
    <source>
        <dbReference type="EMBL" id="MDP9613342.1"/>
    </source>
</evidence>
<gene>
    <name evidence="2" type="ORF">JOF35_005680</name>
</gene>
<comment type="caution">
    <text evidence="2">The sequence shown here is derived from an EMBL/GenBank/DDBJ whole genome shotgun (WGS) entry which is preliminary data.</text>
</comment>